<feature type="domain" description="Protein zer-1 homolog-like C-terminal" evidence="2">
    <location>
        <begin position="430"/>
        <end position="787"/>
    </location>
</feature>
<reference evidence="3" key="1">
    <citation type="submission" date="2020-06" db="EMBL/GenBank/DDBJ databases">
        <title>Draft genome of Bugula neritina, a colonial animal packing powerful symbionts and potential medicines.</title>
        <authorList>
            <person name="Rayko M."/>
        </authorList>
    </citation>
    <scope>NUCLEOTIDE SEQUENCE [LARGE SCALE GENOMIC DNA]</scope>
    <source>
        <strain evidence="3">Kwan_BN1</strain>
    </source>
</reference>
<gene>
    <name evidence="3" type="ORF">EB796_022610</name>
</gene>
<dbReference type="SUPFAM" id="SSF52047">
    <property type="entry name" value="RNI-like"/>
    <property type="match status" value="1"/>
</dbReference>
<dbReference type="Gene3D" id="1.25.10.10">
    <property type="entry name" value="Leucine-rich Repeat Variant"/>
    <property type="match status" value="1"/>
</dbReference>
<dbReference type="Gene3D" id="3.80.10.10">
    <property type="entry name" value="Ribonuclease Inhibitor"/>
    <property type="match status" value="1"/>
</dbReference>
<dbReference type="InterPro" id="IPR051341">
    <property type="entry name" value="Zyg-11_UBL_adapter"/>
</dbReference>
<evidence type="ECO:0000259" key="2">
    <source>
        <dbReference type="Pfam" id="PF22964"/>
    </source>
</evidence>
<name>A0A7J7IYV0_BUGNE</name>
<evidence type="ECO:0000313" key="3">
    <source>
        <dbReference type="EMBL" id="KAF6019079.1"/>
    </source>
</evidence>
<dbReference type="GO" id="GO:0031462">
    <property type="term" value="C:Cul2-RING ubiquitin ligase complex"/>
    <property type="evidence" value="ECO:0007669"/>
    <property type="project" value="TreeGrafter"/>
</dbReference>
<dbReference type="Proteomes" id="UP000593567">
    <property type="component" value="Unassembled WGS sequence"/>
</dbReference>
<organism evidence="3 4">
    <name type="scientific">Bugula neritina</name>
    <name type="common">Brown bryozoan</name>
    <name type="synonym">Sertularia neritina</name>
    <dbReference type="NCBI Taxonomy" id="10212"/>
    <lineage>
        <taxon>Eukaryota</taxon>
        <taxon>Metazoa</taxon>
        <taxon>Spiralia</taxon>
        <taxon>Lophotrochozoa</taxon>
        <taxon>Bryozoa</taxon>
        <taxon>Gymnolaemata</taxon>
        <taxon>Cheilostomatida</taxon>
        <taxon>Flustrina</taxon>
        <taxon>Buguloidea</taxon>
        <taxon>Bugulidae</taxon>
        <taxon>Bugula</taxon>
    </lineage>
</organism>
<dbReference type="PANTHER" id="PTHR12904">
    <property type="match status" value="1"/>
</dbReference>
<dbReference type="Pfam" id="PF22964">
    <property type="entry name" value="ZER1-like_2nd"/>
    <property type="match status" value="1"/>
</dbReference>
<dbReference type="SUPFAM" id="SSF48371">
    <property type="entry name" value="ARM repeat"/>
    <property type="match status" value="1"/>
</dbReference>
<dbReference type="EMBL" id="VXIV02003255">
    <property type="protein sequence ID" value="KAF6019079.1"/>
    <property type="molecule type" value="Genomic_DNA"/>
</dbReference>
<dbReference type="PANTHER" id="PTHR12904:SF22">
    <property type="entry name" value="ZYG-11 FAMILY MEMBER B, CELL CYCLE REGULATOR"/>
    <property type="match status" value="1"/>
</dbReference>
<comment type="caution">
    <text evidence="3">The sequence shown here is derived from an EMBL/GenBank/DDBJ whole genome shotgun (WGS) entry which is preliminary data.</text>
</comment>
<accession>A0A7J7IYV0</accession>
<keyword evidence="4" id="KW-1185">Reference proteome</keyword>
<evidence type="ECO:0000313" key="4">
    <source>
        <dbReference type="Proteomes" id="UP000593567"/>
    </source>
</evidence>
<dbReference type="InterPro" id="IPR055142">
    <property type="entry name" value="ZER1-like_C"/>
</dbReference>
<sequence>MFVKSKDITKLPVSVGAKPKSNVNVELNVTVKMEYVPLHVAFPPPNICHHTDSGASSQDVSMIAEPISLQAMCINIICFTHKQMKGYELNLGNFRLPVSLSADLLFAMVKYRLLSDESIRMFNSKHTNLTSVALHDVMLSIEGLEVLRQHRLTELTLNNVGIYLEDAISNRVINSSTSKSLRSLSLYNFRMEEDCMQRTVMTDLARRFTNLVHLSLVSVRLENDGLSSLCSVLTPTVTHLDISRNFVTDISPLTKFSASLKFLNMYNLYSVKESNAKILMFELKELLHLNISCESGHQLEAFLNEGVTPLSIEKMLLTPGGLAKLQSVDLSGREHITEDVVKEFLNLHPKISFVGLLLTPAANIQDADEPWYGDSVTISSLATEKLIKESLRRYGDRFFYVQKSLVALFQLTRETVDHHPGTVPLIVETMSKNIDHVTVQMASTACLYNLTREESGTRIHPDSMRLAVHHILESMAKYPSNEQLQRNCLLILCTDKMLVEVNFDKYRCAKLVMECLCKFEDTSIVRMVLAIVSILAARITTEQTSSLASNRQYMTRLLEITRDKLMQRSTDCIMKFALSALWNLTDESPVACQTFTELDGISLVMDCLNKYEDIDDAEAKVQIQTKVVGLLNNIAEVKELREMLITRRFIDTMRNSLKSDSSEQRYFSGGILANLLSDSTNAAWDNLVAEYRSTESEVITAISHWYHPETAMVAYRCFRPFIPLLNSFTSLASQYWALWAVHHVCTKDPTKYVPMLTRDGVYECIVRLSMQSEDTSCSQVLELARNLHDFVSDFQNGSLNDQNLLPTTIETK</sequence>
<dbReference type="InterPro" id="IPR032675">
    <property type="entry name" value="LRR_dom_sf"/>
</dbReference>
<evidence type="ECO:0000256" key="1">
    <source>
        <dbReference type="ARBA" id="ARBA00022786"/>
    </source>
</evidence>
<dbReference type="InterPro" id="IPR016024">
    <property type="entry name" value="ARM-type_fold"/>
</dbReference>
<dbReference type="InterPro" id="IPR011989">
    <property type="entry name" value="ARM-like"/>
</dbReference>
<protein>
    <recommendedName>
        <fullName evidence="2">Protein zer-1 homolog-like C-terminal domain-containing protein</fullName>
    </recommendedName>
</protein>
<dbReference type="OrthoDB" id="5783533at2759"/>
<dbReference type="AlphaFoldDB" id="A0A7J7IYV0"/>
<proteinExistence type="predicted"/>
<keyword evidence="1" id="KW-0833">Ubl conjugation pathway</keyword>